<dbReference type="GO" id="GO:0003677">
    <property type="term" value="F:DNA binding"/>
    <property type="evidence" value="ECO:0007669"/>
    <property type="project" value="InterPro"/>
</dbReference>
<protein>
    <submittedName>
        <fullName evidence="1">DNA polymerase III subunit chi</fullName>
    </submittedName>
</protein>
<dbReference type="EMBL" id="JACORU010000002">
    <property type="protein sequence ID" value="MBC5764314.1"/>
    <property type="molecule type" value="Genomic_DNA"/>
</dbReference>
<dbReference type="Pfam" id="PF04364">
    <property type="entry name" value="DNA_pol3_chi"/>
    <property type="match status" value="1"/>
</dbReference>
<dbReference type="GO" id="GO:0003887">
    <property type="term" value="F:DNA-directed DNA polymerase activity"/>
    <property type="evidence" value="ECO:0007669"/>
    <property type="project" value="InterPro"/>
</dbReference>
<dbReference type="AlphaFoldDB" id="A0A923S1E0"/>
<dbReference type="Proteomes" id="UP000596827">
    <property type="component" value="Unassembled WGS sequence"/>
</dbReference>
<sequence>MTEVTFHYNVADKVGHVCKLVQLMAGKGNRVVVTGDSEALRRLDVALWTFEALEFIPHCYTRDAADEVVAKSPVVLADSARGTPHHQVLLNVGPGVPEGFERFERLVEVVTQDEQDRLDGRARTRHYKDRGYSVRHYNVVTKEMR</sequence>
<dbReference type="PANTHER" id="PTHR38767:SF1">
    <property type="entry name" value="DNA POLYMERASE III SUBUNIT CHI"/>
    <property type="match status" value="1"/>
</dbReference>
<dbReference type="PANTHER" id="PTHR38767">
    <property type="entry name" value="DNA POLYMERASE III SUBUNIT CHI"/>
    <property type="match status" value="1"/>
</dbReference>
<reference evidence="1" key="1">
    <citation type="submission" date="2020-08" db="EMBL/GenBank/DDBJ databases">
        <title>Ramlibacter sp. GTP1 16S ribosomal RNA gene genome sequencing and assembly.</title>
        <authorList>
            <person name="Kang M."/>
        </authorList>
    </citation>
    <scope>NUCLEOTIDE SEQUENCE</scope>
    <source>
        <strain evidence="1">GTP1</strain>
    </source>
</reference>
<comment type="caution">
    <text evidence="1">The sequence shown here is derived from an EMBL/GenBank/DDBJ whole genome shotgun (WGS) entry which is preliminary data.</text>
</comment>
<name>A0A923S1E0_9BURK</name>
<dbReference type="InterPro" id="IPR036768">
    <property type="entry name" value="PolIII_chi_sf"/>
</dbReference>
<dbReference type="SUPFAM" id="SSF102400">
    <property type="entry name" value="DNA polymerase III chi subunit"/>
    <property type="match status" value="1"/>
</dbReference>
<proteinExistence type="predicted"/>
<accession>A0A923S1E0</accession>
<gene>
    <name evidence="1" type="ORF">H8R02_07630</name>
</gene>
<evidence type="ECO:0000313" key="1">
    <source>
        <dbReference type="EMBL" id="MBC5764314.1"/>
    </source>
</evidence>
<dbReference type="RefSeq" id="WP_187080791.1">
    <property type="nucleotide sequence ID" value="NZ_JACORU010000002.1"/>
</dbReference>
<dbReference type="GO" id="GO:0006260">
    <property type="term" value="P:DNA replication"/>
    <property type="evidence" value="ECO:0007669"/>
    <property type="project" value="InterPro"/>
</dbReference>
<evidence type="ECO:0000313" key="2">
    <source>
        <dbReference type="Proteomes" id="UP000596827"/>
    </source>
</evidence>
<dbReference type="InterPro" id="IPR007459">
    <property type="entry name" value="DNA_pol3_chi"/>
</dbReference>
<dbReference type="GO" id="GO:0032298">
    <property type="term" value="P:positive regulation of DNA-templated DNA replication initiation"/>
    <property type="evidence" value="ECO:0007669"/>
    <property type="project" value="TreeGrafter"/>
</dbReference>
<dbReference type="Gene3D" id="3.40.50.10110">
    <property type="entry name" value="DNA polymerase III subunit chi"/>
    <property type="match status" value="1"/>
</dbReference>
<organism evidence="1 2">
    <name type="scientific">Ramlibacter albus</name>
    <dbReference type="NCBI Taxonomy" id="2079448"/>
    <lineage>
        <taxon>Bacteria</taxon>
        <taxon>Pseudomonadati</taxon>
        <taxon>Pseudomonadota</taxon>
        <taxon>Betaproteobacteria</taxon>
        <taxon>Burkholderiales</taxon>
        <taxon>Comamonadaceae</taxon>
        <taxon>Ramlibacter</taxon>
    </lineage>
</organism>
<keyword evidence="2" id="KW-1185">Reference proteome</keyword>